<organism evidence="13">
    <name type="scientific">marine metagenome</name>
    <dbReference type="NCBI Taxonomy" id="408172"/>
    <lineage>
        <taxon>unclassified sequences</taxon>
        <taxon>metagenomes</taxon>
        <taxon>ecological metagenomes</taxon>
    </lineage>
</organism>
<evidence type="ECO:0000256" key="3">
    <source>
        <dbReference type="ARBA" id="ARBA00022692"/>
    </source>
</evidence>
<reference evidence="13" key="1">
    <citation type="submission" date="2018-05" db="EMBL/GenBank/DDBJ databases">
        <authorList>
            <person name="Lanie J.A."/>
            <person name="Ng W.-L."/>
            <person name="Kazmierczak K.M."/>
            <person name="Andrzejewski T.M."/>
            <person name="Davidsen T.M."/>
            <person name="Wayne K.J."/>
            <person name="Tettelin H."/>
            <person name="Glass J.I."/>
            <person name="Rusch D."/>
            <person name="Podicherti R."/>
            <person name="Tsui H.-C.T."/>
            <person name="Winkler M.E."/>
        </authorList>
    </citation>
    <scope>NUCLEOTIDE SEQUENCE</scope>
</reference>
<evidence type="ECO:0000256" key="1">
    <source>
        <dbReference type="ARBA" id="ARBA00004141"/>
    </source>
</evidence>
<feature type="transmembrane region" description="Helical" evidence="12">
    <location>
        <begin position="119"/>
        <end position="139"/>
    </location>
</feature>
<comment type="subcellular location">
    <subcellularLocation>
        <location evidence="1">Membrane</location>
        <topology evidence="1">Multi-pass membrane protein</topology>
    </subcellularLocation>
</comment>
<protein>
    <recommendedName>
        <fullName evidence="14">Cytochrome oxidase assembly protein</fullName>
    </recommendedName>
</protein>
<gene>
    <name evidence="13" type="ORF">METZ01_LOCUS754</name>
</gene>
<dbReference type="Pfam" id="PF02628">
    <property type="entry name" value="COX15-CtaA"/>
    <property type="match status" value="1"/>
</dbReference>
<feature type="transmembrane region" description="Helical" evidence="12">
    <location>
        <begin position="287"/>
        <end position="308"/>
    </location>
</feature>
<evidence type="ECO:0000256" key="7">
    <source>
        <dbReference type="ARBA" id="ARBA00023004"/>
    </source>
</evidence>
<feature type="transmembrane region" description="Helical" evidence="12">
    <location>
        <begin position="81"/>
        <end position="99"/>
    </location>
</feature>
<keyword evidence="9 12" id="KW-0472">Membrane</keyword>
<evidence type="ECO:0000256" key="6">
    <source>
        <dbReference type="ARBA" id="ARBA00023002"/>
    </source>
</evidence>
<name>A0A381MZW7_9ZZZZ</name>
<proteinExistence type="predicted"/>
<evidence type="ECO:0008006" key="14">
    <source>
        <dbReference type="Google" id="ProtNLM"/>
    </source>
</evidence>
<keyword evidence="6" id="KW-0560">Oxidoreductase</keyword>
<dbReference type="PANTHER" id="PTHR35457">
    <property type="entry name" value="HEME A SYNTHASE"/>
    <property type="match status" value="1"/>
</dbReference>
<dbReference type="GO" id="GO:0016020">
    <property type="term" value="C:membrane"/>
    <property type="evidence" value="ECO:0007669"/>
    <property type="project" value="UniProtKB-SubCell"/>
</dbReference>
<dbReference type="GO" id="GO:0046872">
    <property type="term" value="F:metal ion binding"/>
    <property type="evidence" value="ECO:0007669"/>
    <property type="project" value="UniProtKB-KW"/>
</dbReference>
<evidence type="ECO:0000256" key="10">
    <source>
        <dbReference type="ARBA" id="ARBA00023157"/>
    </source>
</evidence>
<dbReference type="AlphaFoldDB" id="A0A381MZW7"/>
<keyword evidence="2" id="KW-1003">Cell membrane</keyword>
<feature type="transmembrane region" description="Helical" evidence="12">
    <location>
        <begin position="184"/>
        <end position="202"/>
    </location>
</feature>
<feature type="transmembrane region" description="Helical" evidence="12">
    <location>
        <begin position="145"/>
        <end position="163"/>
    </location>
</feature>
<keyword evidence="3 12" id="KW-0812">Transmembrane</keyword>
<keyword evidence="10" id="KW-1015">Disulfide bond</keyword>
<evidence type="ECO:0000256" key="9">
    <source>
        <dbReference type="ARBA" id="ARBA00023136"/>
    </source>
</evidence>
<keyword evidence="4" id="KW-0479">Metal-binding</keyword>
<dbReference type="GO" id="GO:0016491">
    <property type="term" value="F:oxidoreductase activity"/>
    <property type="evidence" value="ECO:0007669"/>
    <property type="project" value="UniProtKB-KW"/>
</dbReference>
<comment type="pathway">
    <text evidence="11">Porphyrin-containing compound metabolism.</text>
</comment>
<dbReference type="InterPro" id="IPR050450">
    <property type="entry name" value="COX15/CtaA_HemeA_synthase"/>
</dbReference>
<evidence type="ECO:0000256" key="5">
    <source>
        <dbReference type="ARBA" id="ARBA00022989"/>
    </source>
</evidence>
<evidence type="ECO:0000256" key="2">
    <source>
        <dbReference type="ARBA" id="ARBA00022475"/>
    </source>
</evidence>
<evidence type="ECO:0000256" key="8">
    <source>
        <dbReference type="ARBA" id="ARBA00023133"/>
    </source>
</evidence>
<dbReference type="GO" id="GO:0006784">
    <property type="term" value="P:heme A biosynthetic process"/>
    <property type="evidence" value="ECO:0007669"/>
    <property type="project" value="InterPro"/>
</dbReference>
<feature type="transmembrane region" description="Helical" evidence="12">
    <location>
        <begin position="314"/>
        <end position="337"/>
    </location>
</feature>
<evidence type="ECO:0000256" key="11">
    <source>
        <dbReference type="ARBA" id="ARBA00023444"/>
    </source>
</evidence>
<evidence type="ECO:0000313" key="13">
    <source>
        <dbReference type="EMBL" id="SUZ47900.1"/>
    </source>
</evidence>
<feature type="transmembrane region" description="Helical" evidence="12">
    <location>
        <begin position="257"/>
        <end position="275"/>
    </location>
</feature>
<dbReference type="PANTHER" id="PTHR35457:SF1">
    <property type="entry name" value="HEME A SYNTHASE"/>
    <property type="match status" value="1"/>
</dbReference>
<dbReference type="EMBL" id="UINC01000041">
    <property type="protein sequence ID" value="SUZ47900.1"/>
    <property type="molecule type" value="Genomic_DNA"/>
</dbReference>
<keyword evidence="5 12" id="KW-1133">Transmembrane helix</keyword>
<dbReference type="InterPro" id="IPR003780">
    <property type="entry name" value="COX15/CtaA_fam"/>
</dbReference>
<keyword evidence="7" id="KW-0408">Iron</keyword>
<sequence length="342" mass="37739">MGPATTKKNTKKILLVATFLAFCVVVFGAYVRLSDAGLGCPDWPGCYGYFTVPDSPEELSLAQQAYPQQPVEAPKAWKEMIHRYLASTLGFLIVVLFYLSQRNKFYHRKLGRAYEKTTLPTLLLILVVFQGLLGMWTVTLKVHPFIVLAHLLGGMATLGLLFYSLKQATSDATTVLEKKPVGRLSIVAMTVLLIQIILGGWTSSNYAALGCPDLPFCYGQWWPDNMDFFAGFSQWQPLGNNYEGGLLTPPAKTAIHFTHRLGAIVTLLVLGWFGLKFALGSAKKTKAAACYFIVALIVQFLLGVLMVWSGINIYLAAAHNGFAALLVLSFINLLYAIRTRSR</sequence>
<evidence type="ECO:0000256" key="4">
    <source>
        <dbReference type="ARBA" id="ARBA00022723"/>
    </source>
</evidence>
<keyword evidence="8" id="KW-0350">Heme biosynthesis</keyword>
<accession>A0A381MZW7</accession>
<evidence type="ECO:0000256" key="12">
    <source>
        <dbReference type="SAM" id="Phobius"/>
    </source>
</evidence>